<dbReference type="KEGG" id="mpp:MICPUCDRAFT_47694"/>
<evidence type="ECO:0000256" key="1">
    <source>
        <dbReference type="SAM" id="MobiDB-lite"/>
    </source>
</evidence>
<feature type="non-terminal residue" evidence="2">
    <location>
        <position position="1"/>
    </location>
</feature>
<dbReference type="AlphaFoldDB" id="C1MVL7"/>
<accession>C1MVL7</accession>
<feature type="region of interest" description="Disordered" evidence="1">
    <location>
        <begin position="1"/>
        <end position="155"/>
    </location>
</feature>
<protein>
    <submittedName>
        <fullName evidence="2">Predicted protein</fullName>
    </submittedName>
</protein>
<feature type="compositionally biased region" description="Basic and acidic residues" evidence="1">
    <location>
        <begin position="114"/>
        <end position="123"/>
    </location>
</feature>
<dbReference type="RefSeq" id="XP_003059775.1">
    <property type="nucleotide sequence ID" value="XM_003059729.1"/>
</dbReference>
<reference evidence="2 3" key="1">
    <citation type="journal article" date="2009" name="Science">
        <title>Green evolution and dynamic adaptations revealed by genomes of the marine picoeukaryotes Micromonas.</title>
        <authorList>
            <person name="Worden A.Z."/>
            <person name="Lee J.H."/>
            <person name="Mock T."/>
            <person name="Rouze P."/>
            <person name="Simmons M.P."/>
            <person name="Aerts A.L."/>
            <person name="Allen A.E."/>
            <person name="Cuvelier M.L."/>
            <person name="Derelle E."/>
            <person name="Everett M.V."/>
            <person name="Foulon E."/>
            <person name="Grimwood J."/>
            <person name="Gundlach H."/>
            <person name="Henrissat B."/>
            <person name="Napoli C."/>
            <person name="McDonald S.M."/>
            <person name="Parker M.S."/>
            <person name="Rombauts S."/>
            <person name="Salamov A."/>
            <person name="Von Dassow P."/>
            <person name="Badger J.H."/>
            <person name="Coutinho P.M."/>
            <person name="Demir E."/>
            <person name="Dubchak I."/>
            <person name="Gentemann C."/>
            <person name="Eikrem W."/>
            <person name="Gready J.E."/>
            <person name="John U."/>
            <person name="Lanier W."/>
            <person name="Lindquist E.A."/>
            <person name="Lucas S."/>
            <person name="Mayer K.F."/>
            <person name="Moreau H."/>
            <person name="Not F."/>
            <person name="Otillar R."/>
            <person name="Panaud O."/>
            <person name="Pangilinan J."/>
            <person name="Paulsen I."/>
            <person name="Piegu B."/>
            <person name="Poliakov A."/>
            <person name="Robbens S."/>
            <person name="Schmutz J."/>
            <person name="Toulza E."/>
            <person name="Wyss T."/>
            <person name="Zelensky A."/>
            <person name="Zhou K."/>
            <person name="Armbrust E.V."/>
            <person name="Bhattacharya D."/>
            <person name="Goodenough U.W."/>
            <person name="Van de Peer Y."/>
            <person name="Grigoriev I.V."/>
        </authorList>
    </citation>
    <scope>NUCLEOTIDE SEQUENCE [LARGE SCALE GENOMIC DNA]</scope>
    <source>
        <strain evidence="2 3">CCMP1545</strain>
    </source>
</reference>
<dbReference type="Proteomes" id="UP000001876">
    <property type="component" value="Unassembled WGS sequence"/>
</dbReference>
<keyword evidence="3" id="KW-1185">Reference proteome</keyword>
<sequence length="206" mass="24145">IDPRATSTRHERHRRPPDPHRRPPRASRARGLRREARRPRGPRRGRRAEAGVFLRRRRVRVPRGQPRRALRGDRPRPRVPRARGRPLQRGVLRPPRRVLARHRPRRRRHLRAAPSDHLRHAEPGPDGDQPRRRRGRGLEPAEVQEQRRADGARDEVWTQVVQHGRVLQREVHRLRGDEEDDVGDGEVEVSARRVVTVYVCASRDVA</sequence>
<name>C1MVL7_MICPC</name>
<feature type="compositionally biased region" description="Basic residues" evidence="1">
    <location>
        <begin position="22"/>
        <end position="46"/>
    </location>
</feature>
<evidence type="ECO:0000313" key="2">
    <source>
        <dbReference type="EMBL" id="EEH55727.1"/>
    </source>
</evidence>
<feature type="compositionally biased region" description="Basic and acidic residues" evidence="1">
    <location>
        <begin position="136"/>
        <end position="155"/>
    </location>
</feature>
<feature type="compositionally biased region" description="Basic residues" evidence="1">
    <location>
        <begin position="94"/>
        <end position="111"/>
    </location>
</feature>
<evidence type="ECO:0000313" key="3">
    <source>
        <dbReference type="Proteomes" id="UP000001876"/>
    </source>
</evidence>
<dbReference type="GeneID" id="9685214"/>
<organism evidence="3">
    <name type="scientific">Micromonas pusilla (strain CCMP1545)</name>
    <name type="common">Picoplanktonic green alga</name>
    <dbReference type="NCBI Taxonomy" id="564608"/>
    <lineage>
        <taxon>Eukaryota</taxon>
        <taxon>Viridiplantae</taxon>
        <taxon>Chlorophyta</taxon>
        <taxon>Mamiellophyceae</taxon>
        <taxon>Mamiellales</taxon>
        <taxon>Mamiellaceae</taxon>
        <taxon>Micromonas</taxon>
    </lineage>
</organism>
<feature type="compositionally biased region" description="Basic residues" evidence="1">
    <location>
        <begin position="77"/>
        <end position="86"/>
    </location>
</feature>
<proteinExistence type="predicted"/>
<dbReference type="EMBL" id="GG663741">
    <property type="protein sequence ID" value="EEH55727.1"/>
    <property type="molecule type" value="Genomic_DNA"/>
</dbReference>
<dbReference type="OMA" id="ALRCVWC"/>
<feature type="compositionally biased region" description="Basic residues" evidence="1">
    <location>
        <begin position="54"/>
        <end position="69"/>
    </location>
</feature>
<gene>
    <name evidence="2" type="ORF">MICPUCDRAFT_47694</name>
</gene>